<proteinExistence type="predicted"/>
<feature type="transmembrane region" description="Helical" evidence="1">
    <location>
        <begin position="63"/>
        <end position="96"/>
    </location>
</feature>
<accession>B8I7M3</accession>
<reference evidence="2 3" key="1">
    <citation type="submission" date="2009-01" db="EMBL/GenBank/DDBJ databases">
        <title>Complete sequence of Clostridium cellulolyticum H10.</title>
        <authorList>
            <consortium name="US DOE Joint Genome Institute"/>
            <person name="Lucas S."/>
            <person name="Copeland A."/>
            <person name="Lapidus A."/>
            <person name="Glavina del Rio T."/>
            <person name="Dalin E."/>
            <person name="Tice H."/>
            <person name="Bruce D."/>
            <person name="Goodwin L."/>
            <person name="Pitluck S."/>
            <person name="Chertkov O."/>
            <person name="Saunders E."/>
            <person name="Brettin T."/>
            <person name="Detter J.C."/>
            <person name="Han C."/>
            <person name="Larimer F."/>
            <person name="Land M."/>
            <person name="Hauser L."/>
            <person name="Kyrpides N."/>
            <person name="Ivanova N."/>
            <person name="Zhou J."/>
            <person name="Richardson P."/>
        </authorList>
    </citation>
    <scope>NUCLEOTIDE SEQUENCE [LARGE SCALE GENOMIC DNA]</scope>
    <source>
        <strain evidence="3">ATCC 35319 / DSM 5812 / JCM 6584 / H10</strain>
    </source>
</reference>
<evidence type="ECO:0000313" key="2">
    <source>
        <dbReference type="EMBL" id="ACL77094.1"/>
    </source>
</evidence>
<dbReference type="EMBL" id="CP001348">
    <property type="protein sequence ID" value="ACL77094.1"/>
    <property type="molecule type" value="Genomic_DNA"/>
</dbReference>
<organism evidence="2 3">
    <name type="scientific">Ruminiclostridium cellulolyticum (strain ATCC 35319 / DSM 5812 / JCM 6584 / H10)</name>
    <name type="common">Clostridium cellulolyticum</name>
    <dbReference type="NCBI Taxonomy" id="394503"/>
    <lineage>
        <taxon>Bacteria</taxon>
        <taxon>Bacillati</taxon>
        <taxon>Bacillota</taxon>
        <taxon>Clostridia</taxon>
        <taxon>Eubacteriales</taxon>
        <taxon>Oscillospiraceae</taxon>
        <taxon>Ruminiclostridium</taxon>
    </lineage>
</organism>
<keyword evidence="3" id="KW-1185">Reference proteome</keyword>
<dbReference type="RefSeq" id="WP_015926166.1">
    <property type="nucleotide sequence ID" value="NC_011898.1"/>
</dbReference>
<protein>
    <submittedName>
        <fullName evidence="2">Uncharacterized protein</fullName>
    </submittedName>
</protein>
<sequence>MVKDFFSLGKASVKKVISCLFFIGFIPVVYSSYSFGMFIYTANTYNKVISEKNNILVTESANNWFIGLVGGIIAFVFYVILWKVICELLLLIFTYLENRINKMK</sequence>
<name>B8I7M3_RUMCH</name>
<evidence type="ECO:0000313" key="3">
    <source>
        <dbReference type="Proteomes" id="UP000001349"/>
    </source>
</evidence>
<dbReference type="Proteomes" id="UP000001349">
    <property type="component" value="Chromosome"/>
</dbReference>
<gene>
    <name evidence="2" type="ordered locus">Ccel_2797</name>
</gene>
<keyword evidence="1" id="KW-0812">Transmembrane</keyword>
<dbReference type="KEGG" id="cce:Ccel_2797"/>
<keyword evidence="1" id="KW-1133">Transmembrane helix</keyword>
<feature type="transmembrane region" description="Helical" evidence="1">
    <location>
        <begin position="20"/>
        <end position="43"/>
    </location>
</feature>
<dbReference type="STRING" id="394503.Ccel_2797"/>
<dbReference type="OrthoDB" id="2657584at2"/>
<dbReference type="eggNOG" id="ENOG5033N53">
    <property type="taxonomic scope" value="Bacteria"/>
</dbReference>
<dbReference type="HOGENOM" id="CLU_2245217_0_0_9"/>
<keyword evidence="1" id="KW-0472">Membrane</keyword>
<evidence type="ECO:0000256" key="1">
    <source>
        <dbReference type="SAM" id="Phobius"/>
    </source>
</evidence>
<dbReference type="AlphaFoldDB" id="B8I7M3"/>